<feature type="transmembrane region" description="Helical" evidence="4">
    <location>
        <begin position="208"/>
        <end position="225"/>
    </location>
</feature>
<feature type="transmembrane region" description="Helical" evidence="4">
    <location>
        <begin position="329"/>
        <end position="354"/>
    </location>
</feature>
<evidence type="ECO:0000256" key="1">
    <source>
        <dbReference type="ARBA" id="ARBA00022692"/>
    </source>
</evidence>
<dbReference type="InterPro" id="IPR020846">
    <property type="entry name" value="MFS_dom"/>
</dbReference>
<feature type="transmembrane region" description="Helical" evidence="4">
    <location>
        <begin position="360"/>
        <end position="378"/>
    </location>
</feature>
<evidence type="ECO:0000259" key="5">
    <source>
        <dbReference type="PROSITE" id="PS50850"/>
    </source>
</evidence>
<feature type="transmembrane region" description="Helical" evidence="4">
    <location>
        <begin position="74"/>
        <end position="93"/>
    </location>
</feature>
<dbReference type="Gene3D" id="1.20.1250.20">
    <property type="entry name" value="MFS general substrate transporter like domains"/>
    <property type="match status" value="2"/>
</dbReference>
<evidence type="ECO:0000256" key="4">
    <source>
        <dbReference type="SAM" id="Phobius"/>
    </source>
</evidence>
<dbReference type="GO" id="GO:0022857">
    <property type="term" value="F:transmembrane transporter activity"/>
    <property type="evidence" value="ECO:0007669"/>
    <property type="project" value="InterPro"/>
</dbReference>
<proteinExistence type="predicted"/>
<feature type="transmembrane region" description="Helical" evidence="4">
    <location>
        <begin position="295"/>
        <end position="317"/>
    </location>
</feature>
<feature type="transmembrane region" description="Helical" evidence="4">
    <location>
        <begin position="271"/>
        <end position="289"/>
    </location>
</feature>
<evidence type="ECO:0000256" key="3">
    <source>
        <dbReference type="ARBA" id="ARBA00023136"/>
    </source>
</evidence>
<feature type="transmembrane region" description="Helical" evidence="4">
    <location>
        <begin position="44"/>
        <end position="62"/>
    </location>
</feature>
<reference evidence="6" key="1">
    <citation type="submission" date="2017-02" db="EMBL/GenBank/DDBJ databases">
        <title>Delving into the versatile metabolic prowess of the omnipresent phylum Bacteroidetes.</title>
        <authorList>
            <person name="Nobu M.K."/>
            <person name="Mei R."/>
            <person name="Narihiro T."/>
            <person name="Kuroda K."/>
            <person name="Liu W.-T."/>
        </authorList>
    </citation>
    <scope>NUCLEOTIDE SEQUENCE</scope>
    <source>
        <strain evidence="6">ADurb.Bin276</strain>
    </source>
</reference>
<accession>A0A1V5SSN0</accession>
<dbReference type="Pfam" id="PF07690">
    <property type="entry name" value="MFS_1"/>
    <property type="match status" value="1"/>
</dbReference>
<evidence type="ECO:0000256" key="2">
    <source>
        <dbReference type="ARBA" id="ARBA00022989"/>
    </source>
</evidence>
<comment type="caution">
    <text evidence="6">The sequence shown here is derived from an EMBL/GenBank/DDBJ whole genome shotgun (WGS) entry which is preliminary data.</text>
</comment>
<feature type="transmembrane region" description="Helical" evidence="4">
    <location>
        <begin position="245"/>
        <end position="264"/>
    </location>
</feature>
<evidence type="ECO:0000313" key="6">
    <source>
        <dbReference type="EMBL" id="OQA57546.1"/>
    </source>
</evidence>
<dbReference type="PANTHER" id="PTHR23523:SF2">
    <property type="entry name" value="2-NITROIMIDAZOLE TRANSPORTER"/>
    <property type="match status" value="1"/>
</dbReference>
<dbReference type="InterPro" id="IPR052524">
    <property type="entry name" value="MFS_Cyanate_Porter"/>
</dbReference>
<gene>
    <name evidence="6" type="primary">narT</name>
    <name evidence="6" type="ORF">BWY41_01265</name>
</gene>
<feature type="transmembrane region" description="Helical" evidence="4">
    <location>
        <begin position="168"/>
        <end position="187"/>
    </location>
</feature>
<dbReference type="InterPro" id="IPR011701">
    <property type="entry name" value="MFS"/>
</dbReference>
<dbReference type="PANTHER" id="PTHR23523">
    <property type="match status" value="1"/>
</dbReference>
<feature type="transmembrane region" description="Helical" evidence="4">
    <location>
        <begin position="99"/>
        <end position="124"/>
    </location>
</feature>
<name>A0A1V5SSN0_9BACT</name>
<feature type="transmembrane region" description="Helical" evidence="4">
    <location>
        <begin position="136"/>
        <end position="156"/>
    </location>
</feature>
<organism evidence="6">
    <name type="scientific">Candidatus Atribacter allofermentans</name>
    <dbReference type="NCBI Taxonomy" id="1852833"/>
    <lineage>
        <taxon>Bacteria</taxon>
        <taxon>Pseudomonadati</taxon>
        <taxon>Atribacterota</taxon>
        <taxon>Atribacteria</taxon>
        <taxon>Atribacterales</taxon>
        <taxon>Atribacteraceae</taxon>
        <taxon>Atribacter</taxon>
    </lineage>
</organism>
<dbReference type="EMBL" id="MWBQ01000089">
    <property type="protein sequence ID" value="OQA57546.1"/>
    <property type="molecule type" value="Genomic_DNA"/>
</dbReference>
<dbReference type="Proteomes" id="UP000485569">
    <property type="component" value="Unassembled WGS sequence"/>
</dbReference>
<dbReference type="AlphaFoldDB" id="A0A1V5SSN0"/>
<keyword evidence="3 4" id="KW-0472">Membrane</keyword>
<dbReference type="PROSITE" id="PS50850">
    <property type="entry name" value="MFS"/>
    <property type="match status" value="1"/>
</dbReference>
<dbReference type="InterPro" id="IPR036259">
    <property type="entry name" value="MFS_trans_sf"/>
</dbReference>
<keyword evidence="1 4" id="KW-0812">Transmembrane</keyword>
<protein>
    <submittedName>
        <fullName evidence="6">Putative nitrate transporter NarT</fullName>
    </submittedName>
</protein>
<keyword evidence="2 4" id="KW-1133">Transmembrane helix</keyword>
<dbReference type="SUPFAM" id="SSF103473">
    <property type="entry name" value="MFS general substrate transporter"/>
    <property type="match status" value="1"/>
</dbReference>
<feature type="domain" description="Major facilitator superfamily (MFS) profile" evidence="5">
    <location>
        <begin position="13"/>
        <end position="384"/>
    </location>
</feature>
<sequence length="384" mass="42092">MIKNSMNFHQLKMSLFAFSIAFMLHLLLFATAPLSTIIMEEMNLSHAGFAFIFGIAMISLVASRIPWGLIGDHIGFRIAFRIALPISAIAAVIRPFTQSYATLLMTQLALGFGLSSILPILPLLVKKSFHKHSTGFATGIYIAGFAAGNATAIAFTPSLLPILNWRNILLVYAMLSVLIAIFWWLFIPETHLKTETIKITQFKAILKDRSLWVLLMLVIACMGGYDTLATWVPRVIEMKNFRPSLATFLPLGFFFSGPITGFISDRLKNRNFLLSFMGIATLLATLGINSNNYSIFNLSLFLAGFCLNSILTISLAIPAEHERYATSVGGVVGVISSLGNIGPLALPIIFGSLIDLTGAYRASIVFIALFSGLIITLCSRSKYF</sequence>